<dbReference type="PROSITE" id="PS50977">
    <property type="entry name" value="HTH_TETR_2"/>
    <property type="match status" value="1"/>
</dbReference>
<accession>A0ABP9Q5U1</accession>
<feature type="domain" description="HTH tetR-type" evidence="3">
    <location>
        <begin position="21"/>
        <end position="81"/>
    </location>
</feature>
<evidence type="ECO:0000313" key="4">
    <source>
        <dbReference type="EMBL" id="GAA5156207.1"/>
    </source>
</evidence>
<protein>
    <recommendedName>
        <fullName evidence="3">HTH tetR-type domain-containing protein</fullName>
    </recommendedName>
</protein>
<evidence type="ECO:0000259" key="3">
    <source>
        <dbReference type="PROSITE" id="PS50977"/>
    </source>
</evidence>
<comment type="caution">
    <text evidence="4">The sequence shown here is derived from an EMBL/GenBank/DDBJ whole genome shotgun (WGS) entry which is preliminary data.</text>
</comment>
<dbReference type="Pfam" id="PF17940">
    <property type="entry name" value="TetR_C_31"/>
    <property type="match status" value="1"/>
</dbReference>
<reference evidence="5" key="1">
    <citation type="journal article" date="2019" name="Int. J. Syst. Evol. Microbiol.">
        <title>The Global Catalogue of Microorganisms (GCM) 10K type strain sequencing project: providing services to taxonomists for standard genome sequencing and annotation.</title>
        <authorList>
            <consortium name="The Broad Institute Genomics Platform"/>
            <consortium name="The Broad Institute Genome Sequencing Center for Infectious Disease"/>
            <person name="Wu L."/>
            <person name="Ma J."/>
        </authorList>
    </citation>
    <scope>NUCLEOTIDE SEQUENCE [LARGE SCALE GENOMIC DNA]</scope>
    <source>
        <strain evidence="5">JCM 18303</strain>
    </source>
</reference>
<proteinExistence type="predicted"/>
<organism evidence="4 5">
    <name type="scientific">Pseudonocardia eucalypti</name>
    <dbReference type="NCBI Taxonomy" id="648755"/>
    <lineage>
        <taxon>Bacteria</taxon>
        <taxon>Bacillati</taxon>
        <taxon>Actinomycetota</taxon>
        <taxon>Actinomycetes</taxon>
        <taxon>Pseudonocardiales</taxon>
        <taxon>Pseudonocardiaceae</taxon>
        <taxon>Pseudonocardia</taxon>
    </lineage>
</organism>
<sequence>MAVHLRRSNGDTADERIRRGTRLRQELIEATVRIIAREGTAGVTHRAVTAEVNAEPGAVVHHFGSRDVLLQQTLEYLMRRQAALLQPYWSQLERHARNPEAFTDRLCVLASVMVQGDRDVGIATFELQLAASRTPELREVLAERGRAFARLAEKALTELGSTDPRADSARLINAIGGLLAGQLALPRRDFEERILRPVVHRLVTAIARPAA</sequence>
<dbReference type="InterPro" id="IPR009057">
    <property type="entry name" value="Homeodomain-like_sf"/>
</dbReference>
<evidence type="ECO:0000256" key="2">
    <source>
        <dbReference type="PROSITE-ProRule" id="PRU00335"/>
    </source>
</evidence>
<dbReference type="Proteomes" id="UP001428817">
    <property type="component" value="Unassembled WGS sequence"/>
</dbReference>
<feature type="DNA-binding region" description="H-T-H motif" evidence="2">
    <location>
        <begin position="44"/>
        <end position="63"/>
    </location>
</feature>
<dbReference type="InterPro" id="IPR001647">
    <property type="entry name" value="HTH_TetR"/>
</dbReference>
<keyword evidence="1 2" id="KW-0238">DNA-binding</keyword>
<keyword evidence="5" id="KW-1185">Reference proteome</keyword>
<dbReference type="Pfam" id="PF00440">
    <property type="entry name" value="TetR_N"/>
    <property type="match status" value="1"/>
</dbReference>
<dbReference type="Gene3D" id="1.10.357.10">
    <property type="entry name" value="Tetracycline Repressor, domain 2"/>
    <property type="match status" value="1"/>
</dbReference>
<name>A0ABP9Q5U1_9PSEU</name>
<dbReference type="SUPFAM" id="SSF46689">
    <property type="entry name" value="Homeodomain-like"/>
    <property type="match status" value="1"/>
</dbReference>
<dbReference type="EMBL" id="BAABJP010000010">
    <property type="protein sequence ID" value="GAA5156207.1"/>
    <property type="molecule type" value="Genomic_DNA"/>
</dbReference>
<evidence type="ECO:0000313" key="5">
    <source>
        <dbReference type="Proteomes" id="UP001428817"/>
    </source>
</evidence>
<dbReference type="RefSeq" id="WP_185064171.1">
    <property type="nucleotide sequence ID" value="NZ_BAABJP010000010.1"/>
</dbReference>
<evidence type="ECO:0000256" key="1">
    <source>
        <dbReference type="ARBA" id="ARBA00023125"/>
    </source>
</evidence>
<gene>
    <name evidence="4" type="ORF">GCM10023321_31520</name>
</gene>
<dbReference type="InterPro" id="IPR041583">
    <property type="entry name" value="TetR_C_31"/>
</dbReference>